<organism evidence="1 2">
    <name type="scientific">Meganyctiphanes norvegica</name>
    <name type="common">Northern krill</name>
    <name type="synonym">Thysanopoda norvegica</name>
    <dbReference type="NCBI Taxonomy" id="48144"/>
    <lineage>
        <taxon>Eukaryota</taxon>
        <taxon>Metazoa</taxon>
        <taxon>Ecdysozoa</taxon>
        <taxon>Arthropoda</taxon>
        <taxon>Crustacea</taxon>
        <taxon>Multicrustacea</taxon>
        <taxon>Malacostraca</taxon>
        <taxon>Eumalacostraca</taxon>
        <taxon>Eucarida</taxon>
        <taxon>Euphausiacea</taxon>
        <taxon>Euphausiidae</taxon>
        <taxon>Meganyctiphanes</taxon>
    </lineage>
</organism>
<gene>
    <name evidence="1" type="ORF">MNOR_LOCUS206</name>
</gene>
<keyword evidence="2" id="KW-1185">Reference proteome</keyword>
<accession>A0AAV2PJ34</accession>
<dbReference type="EMBL" id="CAXKWB010000038">
    <property type="protein sequence ID" value="CAL4058762.1"/>
    <property type="molecule type" value="Genomic_DNA"/>
</dbReference>
<dbReference type="Proteomes" id="UP001497623">
    <property type="component" value="Unassembled WGS sequence"/>
</dbReference>
<sequence length="128" mass="13922">QLYTAITDKDGELICDSDLWSSLPCISCGAPGARDCPNVLPDGACAQVFRNAGCDADHLTMLYGEETPELENTGWNDEITSVVVRDGCTYTGYDDHDFLGDGKDFQGIHLNLINDGFNDCISSHTCYC</sequence>
<evidence type="ECO:0000313" key="1">
    <source>
        <dbReference type="EMBL" id="CAL4058762.1"/>
    </source>
</evidence>
<proteinExistence type="predicted"/>
<protein>
    <submittedName>
        <fullName evidence="1">Uncharacterized protein</fullName>
    </submittedName>
</protein>
<evidence type="ECO:0000313" key="2">
    <source>
        <dbReference type="Proteomes" id="UP001497623"/>
    </source>
</evidence>
<dbReference type="AlphaFoldDB" id="A0AAV2PJ34"/>
<dbReference type="Gene3D" id="2.60.20.10">
    <property type="entry name" value="Crystallins"/>
    <property type="match status" value="1"/>
</dbReference>
<feature type="non-terminal residue" evidence="1">
    <location>
        <position position="1"/>
    </location>
</feature>
<comment type="caution">
    <text evidence="1">The sequence shown here is derived from an EMBL/GenBank/DDBJ whole genome shotgun (WGS) entry which is preliminary data.</text>
</comment>
<name>A0AAV2PJ34_MEGNR</name>
<reference evidence="1 2" key="1">
    <citation type="submission" date="2024-05" db="EMBL/GenBank/DDBJ databases">
        <authorList>
            <person name="Wallberg A."/>
        </authorList>
    </citation>
    <scope>NUCLEOTIDE SEQUENCE [LARGE SCALE GENOMIC DNA]</scope>
</reference>